<evidence type="ECO:0000256" key="1">
    <source>
        <dbReference type="SAM" id="SignalP"/>
    </source>
</evidence>
<feature type="domain" description="GH64" evidence="2">
    <location>
        <begin position="74"/>
        <end position="440"/>
    </location>
</feature>
<feature type="signal peptide" evidence="1">
    <location>
        <begin position="1"/>
        <end position="16"/>
    </location>
</feature>
<name>A0A9P9XWJ4_9HYPO</name>
<evidence type="ECO:0000259" key="2">
    <source>
        <dbReference type="PROSITE" id="PS52006"/>
    </source>
</evidence>
<dbReference type="RefSeq" id="XP_051359719.1">
    <property type="nucleotide sequence ID" value="XM_051509245.1"/>
</dbReference>
<evidence type="ECO:0000313" key="3">
    <source>
        <dbReference type="EMBL" id="KAI6778863.1"/>
    </source>
</evidence>
<proteinExistence type="predicted"/>
<organism evidence="3 4">
    <name type="scientific">Emericellopsis cladophorae</name>
    <dbReference type="NCBI Taxonomy" id="2686198"/>
    <lineage>
        <taxon>Eukaryota</taxon>
        <taxon>Fungi</taxon>
        <taxon>Dikarya</taxon>
        <taxon>Ascomycota</taxon>
        <taxon>Pezizomycotina</taxon>
        <taxon>Sordariomycetes</taxon>
        <taxon>Hypocreomycetidae</taxon>
        <taxon>Hypocreales</taxon>
        <taxon>Bionectriaceae</taxon>
        <taxon>Emericellopsis</taxon>
    </lineage>
</organism>
<dbReference type="PANTHER" id="PTHR38165">
    <property type="match status" value="1"/>
</dbReference>
<dbReference type="EMBL" id="JAGIXG020000057">
    <property type="protein sequence ID" value="KAI6778863.1"/>
    <property type="molecule type" value="Genomic_DNA"/>
</dbReference>
<evidence type="ECO:0000313" key="4">
    <source>
        <dbReference type="Proteomes" id="UP001055219"/>
    </source>
</evidence>
<dbReference type="Gene3D" id="3.30.920.50">
    <property type="entry name" value="Beta-1,3-glucanase, C-terminal domain"/>
    <property type="match status" value="1"/>
</dbReference>
<dbReference type="Proteomes" id="UP001055219">
    <property type="component" value="Unassembled WGS sequence"/>
</dbReference>
<dbReference type="InterPro" id="IPR037398">
    <property type="entry name" value="Glyco_hydro_64_fam"/>
</dbReference>
<keyword evidence="1" id="KW-0732">Signal</keyword>
<dbReference type="InterPro" id="IPR037176">
    <property type="entry name" value="Osmotin/thaumatin-like_sf"/>
</dbReference>
<protein>
    <submittedName>
        <fullName evidence="3">Glucan endo-beta-glucosidase-like protein</fullName>
    </submittedName>
</protein>
<dbReference type="PANTHER" id="PTHR38165:SF1">
    <property type="entry name" value="GLUCANASE B"/>
    <property type="match status" value="1"/>
</dbReference>
<dbReference type="AlphaFoldDB" id="A0A9P9XWJ4"/>
<sequence>MRSLVFLAGLLGSALAAPYTHMGSLRRNDVPKNEYTRIDMSLPDKVVVTRNNTLNSTEPMDNAFSIQAQEVPISQSLRLSLVNNIGGDGLVCYLSAADSDGRVFFLKEDGSLYYPSSGGSAVPVLITEPVAITMPPLGQSLDITVPVAFSSGRIYFSQGGLEFSIVGIGGGNEGLVQPSVNNLQDPSRNLNWGFVELTMTTKGEIWANISYVDFIGIIMSMTLRNADGSIDEVVGLPGDGVRRVCEALKAQGDRDGRPWAAMCIADEAGNPLRVLSPEDYETVGPGGFDDYFDAYVDEVWDLYRTQPLTVDTQNDALGNAGDVVCQVEGEELQCKGDNRGYAKPTVHDIWGCNSGPFGIREGDNAVHYAVVPRLCAAFQRATYTIPGGDHQPGVGADQYYTVDPASHYSRIVHENEVDGKGYAFPYDDVNPDGAPDAAGLVTSGNHEVLVFYVGGAQPS</sequence>
<dbReference type="Pfam" id="PF16483">
    <property type="entry name" value="Glyco_hydro_64"/>
    <property type="match status" value="1"/>
</dbReference>
<gene>
    <name evidence="3" type="ORF">J7T54_000519</name>
</gene>
<accession>A0A9P9XWJ4</accession>
<dbReference type="PROSITE" id="PS52006">
    <property type="entry name" value="GH64"/>
    <property type="match status" value="1"/>
</dbReference>
<reference evidence="3" key="2">
    <citation type="submission" date="2022-07" db="EMBL/GenBank/DDBJ databases">
        <authorList>
            <person name="Goncalves M.F.M."/>
            <person name="Hilario S."/>
            <person name="Van De Peer Y."/>
            <person name="Esteves A.C."/>
            <person name="Alves A."/>
        </authorList>
    </citation>
    <scope>NUCLEOTIDE SEQUENCE</scope>
    <source>
        <strain evidence="3">MUM 19.33</strain>
    </source>
</reference>
<dbReference type="CDD" id="cd09220">
    <property type="entry name" value="GH64-GluB-like"/>
    <property type="match status" value="1"/>
</dbReference>
<feature type="chain" id="PRO_5040463795" evidence="1">
    <location>
        <begin position="17"/>
        <end position="459"/>
    </location>
</feature>
<dbReference type="OrthoDB" id="10058186at2759"/>
<keyword evidence="4" id="KW-1185">Reference proteome</keyword>
<dbReference type="Gene3D" id="2.60.110.10">
    <property type="entry name" value="Thaumatin"/>
    <property type="match status" value="1"/>
</dbReference>
<dbReference type="InterPro" id="IPR032477">
    <property type="entry name" value="Glyco_hydro_64"/>
</dbReference>
<dbReference type="GeneID" id="75827038"/>
<reference evidence="3" key="1">
    <citation type="journal article" date="2021" name="J Fungi (Basel)">
        <title>Genomic and Metabolomic Analyses of the Marine Fungus Emericellopsis cladophorae: Insights into Saltwater Adaptability Mechanisms and Its Biosynthetic Potential.</title>
        <authorList>
            <person name="Goncalves M.F.M."/>
            <person name="Hilario S."/>
            <person name="Van de Peer Y."/>
            <person name="Esteves A.C."/>
            <person name="Alves A."/>
        </authorList>
    </citation>
    <scope>NUCLEOTIDE SEQUENCE</scope>
    <source>
        <strain evidence="3">MUM 19.33</strain>
    </source>
</reference>
<comment type="caution">
    <text evidence="3">The sequence shown here is derived from an EMBL/GenBank/DDBJ whole genome shotgun (WGS) entry which is preliminary data.</text>
</comment>
<dbReference type="InterPro" id="IPR042517">
    <property type="entry name" value="Glyco_hydro_64_N_2"/>
</dbReference>